<keyword evidence="4" id="KW-1185">Reference proteome</keyword>
<dbReference type="PATRIC" id="fig|869719.3.peg.2096"/>
<dbReference type="Pfam" id="PF13409">
    <property type="entry name" value="GST_N_2"/>
    <property type="match status" value="1"/>
</dbReference>
<dbReference type="RefSeq" id="WP_058755959.1">
    <property type="nucleotide sequence ID" value="NZ_LDTB01000041.1"/>
</dbReference>
<name>A0A147I1D9_9SPHN</name>
<dbReference type="OrthoDB" id="5293590at2"/>
<dbReference type="InterPro" id="IPR040079">
    <property type="entry name" value="Glutathione_S-Trfase"/>
</dbReference>
<dbReference type="PANTHER" id="PTHR44051">
    <property type="entry name" value="GLUTATHIONE S-TRANSFERASE-RELATED"/>
    <property type="match status" value="1"/>
</dbReference>
<dbReference type="AlphaFoldDB" id="A0A147I1D9"/>
<accession>A0A147I1D9</accession>
<evidence type="ECO:0000259" key="2">
    <source>
        <dbReference type="PROSITE" id="PS50405"/>
    </source>
</evidence>
<organism evidence="3 4">
    <name type="scientific">Sphingomonas endophytica</name>
    <dbReference type="NCBI Taxonomy" id="869719"/>
    <lineage>
        <taxon>Bacteria</taxon>
        <taxon>Pseudomonadati</taxon>
        <taxon>Pseudomonadota</taxon>
        <taxon>Alphaproteobacteria</taxon>
        <taxon>Sphingomonadales</taxon>
        <taxon>Sphingomonadaceae</taxon>
        <taxon>Sphingomonas</taxon>
    </lineage>
</organism>
<dbReference type="SUPFAM" id="SSF47616">
    <property type="entry name" value="GST C-terminal domain-like"/>
    <property type="match status" value="1"/>
</dbReference>
<dbReference type="InterPro" id="IPR004045">
    <property type="entry name" value="Glutathione_S-Trfase_N"/>
</dbReference>
<reference evidence="3 4" key="1">
    <citation type="journal article" date="2016" name="Front. Microbiol.">
        <title>Genomic Resource of Rice Seed Associated Bacteria.</title>
        <authorList>
            <person name="Midha S."/>
            <person name="Bansal K."/>
            <person name="Sharma S."/>
            <person name="Kumar N."/>
            <person name="Patil P.P."/>
            <person name="Chaudhry V."/>
            <person name="Patil P.B."/>
        </authorList>
    </citation>
    <scope>NUCLEOTIDE SEQUENCE [LARGE SCALE GENOMIC DNA]</scope>
    <source>
        <strain evidence="3 4">NS334</strain>
    </source>
</reference>
<feature type="domain" description="GST C-terminal" evidence="2">
    <location>
        <begin position="86"/>
        <end position="210"/>
    </location>
</feature>
<dbReference type="InterPro" id="IPR036282">
    <property type="entry name" value="Glutathione-S-Trfase_C_sf"/>
</dbReference>
<dbReference type="PROSITE" id="PS50405">
    <property type="entry name" value="GST_CTER"/>
    <property type="match status" value="1"/>
</dbReference>
<dbReference type="Proteomes" id="UP000074310">
    <property type="component" value="Unassembled WGS sequence"/>
</dbReference>
<dbReference type="CDD" id="cd03051">
    <property type="entry name" value="GST_N_GTT2_like"/>
    <property type="match status" value="1"/>
</dbReference>
<evidence type="ECO:0000313" key="4">
    <source>
        <dbReference type="Proteomes" id="UP000074310"/>
    </source>
</evidence>
<dbReference type="SFLD" id="SFLDG00358">
    <property type="entry name" value="Main_(cytGST)"/>
    <property type="match status" value="1"/>
</dbReference>
<evidence type="ECO:0000259" key="1">
    <source>
        <dbReference type="PROSITE" id="PS50404"/>
    </source>
</evidence>
<dbReference type="InterPro" id="IPR004046">
    <property type="entry name" value="GST_C"/>
</dbReference>
<dbReference type="GO" id="GO:0016740">
    <property type="term" value="F:transferase activity"/>
    <property type="evidence" value="ECO:0007669"/>
    <property type="project" value="UniProtKB-KW"/>
</dbReference>
<dbReference type="SFLD" id="SFLDS00019">
    <property type="entry name" value="Glutathione_Transferase_(cytos"/>
    <property type="match status" value="1"/>
</dbReference>
<keyword evidence="3" id="KW-0808">Transferase</keyword>
<dbReference type="InterPro" id="IPR036249">
    <property type="entry name" value="Thioredoxin-like_sf"/>
</dbReference>
<proteinExistence type="predicted"/>
<dbReference type="InterPro" id="IPR034345">
    <property type="entry name" value="Gtt2-like_N"/>
</dbReference>
<evidence type="ECO:0000313" key="3">
    <source>
        <dbReference type="EMBL" id="KTT71350.1"/>
    </source>
</evidence>
<sequence>MKLYDAAFAPSPRRVRIYLAEKALSVERVMIDLRAGEHLGAAFLAVNPRGALPALQLDDGEVIAESSAICRFFETLHPDPPLFGTRPIEVARIEGWTRRVEAEGFTAAAYALRNMSPAFAGRAEVGIWPRLEQIPTLAARGKVMWDAFVATLDRRLAESEWIAGDRYSYADITALTTVDFARAIKLPVSDEAVHLLRWHDAASARPSAAA</sequence>
<gene>
    <name evidence="3" type="ORF">NS334_10745</name>
</gene>
<dbReference type="PANTHER" id="PTHR44051:SF8">
    <property type="entry name" value="GLUTATHIONE S-TRANSFERASE GSTA"/>
    <property type="match status" value="1"/>
</dbReference>
<dbReference type="Gene3D" id="3.40.30.10">
    <property type="entry name" value="Glutaredoxin"/>
    <property type="match status" value="1"/>
</dbReference>
<dbReference type="Gene3D" id="1.20.1050.10">
    <property type="match status" value="1"/>
</dbReference>
<dbReference type="SUPFAM" id="SSF52833">
    <property type="entry name" value="Thioredoxin-like"/>
    <property type="match status" value="1"/>
</dbReference>
<dbReference type="Pfam" id="PF00043">
    <property type="entry name" value="GST_C"/>
    <property type="match status" value="1"/>
</dbReference>
<dbReference type="EMBL" id="LDTB01000041">
    <property type="protein sequence ID" value="KTT71350.1"/>
    <property type="molecule type" value="Genomic_DNA"/>
</dbReference>
<feature type="domain" description="GST N-terminal" evidence="1">
    <location>
        <begin position="1"/>
        <end position="81"/>
    </location>
</feature>
<protein>
    <submittedName>
        <fullName evidence="3">Glutathione S-transferase</fullName>
    </submittedName>
</protein>
<dbReference type="PROSITE" id="PS50404">
    <property type="entry name" value="GST_NTER"/>
    <property type="match status" value="1"/>
</dbReference>
<dbReference type="InterPro" id="IPR010987">
    <property type="entry name" value="Glutathione-S-Trfase_C-like"/>
</dbReference>
<comment type="caution">
    <text evidence="3">The sequence shown here is derived from an EMBL/GenBank/DDBJ whole genome shotgun (WGS) entry which is preliminary data.</text>
</comment>